<evidence type="ECO:0000313" key="2">
    <source>
        <dbReference type="EMBL" id="QHT05116.1"/>
    </source>
</evidence>
<protein>
    <recommendedName>
        <fullName evidence="1">BTB domain-containing protein</fullName>
    </recommendedName>
</protein>
<dbReference type="InterPro" id="IPR011333">
    <property type="entry name" value="SKP1/BTB/POZ_sf"/>
</dbReference>
<name>A0A6C0CK08_9ZZZZ</name>
<accession>A0A6C0CK08</accession>
<dbReference type="Pfam" id="PF00651">
    <property type="entry name" value="BTB"/>
    <property type="match status" value="1"/>
</dbReference>
<dbReference type="AlphaFoldDB" id="A0A6C0CK08"/>
<reference evidence="2" key="1">
    <citation type="journal article" date="2020" name="Nature">
        <title>Giant virus diversity and host interactions through global metagenomics.</title>
        <authorList>
            <person name="Schulz F."/>
            <person name="Roux S."/>
            <person name="Paez-Espino D."/>
            <person name="Jungbluth S."/>
            <person name="Walsh D.A."/>
            <person name="Denef V.J."/>
            <person name="McMahon K.D."/>
            <person name="Konstantinidis K.T."/>
            <person name="Eloe-Fadrosh E.A."/>
            <person name="Kyrpides N.C."/>
            <person name="Woyke T."/>
        </authorList>
    </citation>
    <scope>NUCLEOTIDE SEQUENCE</scope>
    <source>
        <strain evidence="2">GVMAG-M-3300021354-14</strain>
    </source>
</reference>
<dbReference type="PROSITE" id="PS50097">
    <property type="entry name" value="BTB"/>
    <property type="match status" value="1"/>
</dbReference>
<dbReference type="InterPro" id="IPR000210">
    <property type="entry name" value="BTB/POZ_dom"/>
</dbReference>
<evidence type="ECO:0000259" key="1">
    <source>
        <dbReference type="PROSITE" id="PS50097"/>
    </source>
</evidence>
<dbReference type="Gene3D" id="3.30.710.10">
    <property type="entry name" value="Potassium Channel Kv1.1, Chain A"/>
    <property type="match status" value="1"/>
</dbReference>
<dbReference type="EMBL" id="MN739449">
    <property type="protein sequence ID" value="QHT05116.1"/>
    <property type="molecule type" value="Genomic_DNA"/>
</dbReference>
<organism evidence="2">
    <name type="scientific">viral metagenome</name>
    <dbReference type="NCBI Taxonomy" id="1070528"/>
    <lineage>
        <taxon>unclassified sequences</taxon>
        <taxon>metagenomes</taxon>
        <taxon>organismal metagenomes</taxon>
    </lineage>
</organism>
<sequence>MLGEMLLADEESKDFLLVMFDGSQKVSVMVHRLILKVNSAFFKRTLNSLYQLSYVWIIPENAFSEAAGVLKYFYTHDKNHLVDNATTSVLLAQHK</sequence>
<feature type="domain" description="BTB" evidence="1">
    <location>
        <begin position="13"/>
        <end position="75"/>
    </location>
</feature>
<proteinExistence type="predicted"/>